<dbReference type="GO" id="GO:0043107">
    <property type="term" value="P:type IV pilus-dependent motility"/>
    <property type="evidence" value="ECO:0007669"/>
    <property type="project" value="TreeGrafter"/>
</dbReference>
<dbReference type="Gene3D" id="3.30.700.10">
    <property type="entry name" value="Glycoprotein, Type 4 Pilin"/>
    <property type="match status" value="1"/>
</dbReference>
<dbReference type="InterPro" id="IPR012902">
    <property type="entry name" value="N_methyl_site"/>
</dbReference>
<dbReference type="PANTHER" id="PTHR30093">
    <property type="entry name" value="GENERAL SECRETION PATHWAY PROTEIN G"/>
    <property type="match status" value="1"/>
</dbReference>
<evidence type="ECO:0000256" key="5">
    <source>
        <dbReference type="SAM" id="Phobius"/>
    </source>
</evidence>
<dbReference type="NCBIfam" id="TIGR02532">
    <property type="entry name" value="IV_pilin_GFxxxE"/>
    <property type="match status" value="1"/>
</dbReference>
<sequence length="140" mass="14208">MHNQKGFTLIELLIVVAIIGILATFALPAYSKYQAKAKVTAGLAEITALKVGFEDNMNQGTTPTITTIGGTATTSNCTIVVAGTPADGTGSMACTFVNAPAPVLGQSITITRSATGVWTCGTTVPADYAPKACEAAVAKV</sequence>
<evidence type="ECO:0000256" key="2">
    <source>
        <dbReference type="ARBA" id="ARBA00022481"/>
    </source>
</evidence>
<dbReference type="GO" id="GO:0044096">
    <property type="term" value="C:type IV pilus"/>
    <property type="evidence" value="ECO:0007669"/>
    <property type="project" value="TreeGrafter"/>
</dbReference>
<reference evidence="6 7" key="1">
    <citation type="submission" date="2019-09" db="EMBL/GenBank/DDBJ databases">
        <authorList>
            <person name="Chandra G."/>
            <person name="Truman W A."/>
        </authorList>
    </citation>
    <scope>NUCLEOTIDE SEQUENCE [LARGE SCALE GENOMIC DNA]</scope>
    <source>
        <strain evidence="6">PS723</strain>
    </source>
</reference>
<dbReference type="PROSITE" id="PS00409">
    <property type="entry name" value="PROKAR_NTER_METHYL"/>
    <property type="match status" value="1"/>
</dbReference>
<keyword evidence="2" id="KW-0488">Methylation</keyword>
<protein>
    <recommendedName>
        <fullName evidence="3">Pilin</fullName>
    </recommendedName>
</protein>
<feature type="transmembrane region" description="Helical" evidence="5">
    <location>
        <begin position="6"/>
        <end position="30"/>
    </location>
</feature>
<dbReference type="GO" id="GO:0007155">
    <property type="term" value="P:cell adhesion"/>
    <property type="evidence" value="ECO:0007669"/>
    <property type="project" value="InterPro"/>
</dbReference>
<proteinExistence type="inferred from homology"/>
<dbReference type="PANTHER" id="PTHR30093:SF34">
    <property type="entry name" value="PREPILIN PEPTIDASE-DEPENDENT PROTEIN D"/>
    <property type="match status" value="1"/>
</dbReference>
<dbReference type="OrthoDB" id="115249at2"/>
<gene>
    <name evidence="6" type="ORF">PS723_01812</name>
</gene>
<organism evidence="6 7">
    <name type="scientific">Pseudomonas fluorescens</name>
    <dbReference type="NCBI Taxonomy" id="294"/>
    <lineage>
        <taxon>Bacteria</taxon>
        <taxon>Pseudomonadati</taxon>
        <taxon>Pseudomonadota</taxon>
        <taxon>Gammaproteobacteria</taxon>
        <taxon>Pseudomonadales</taxon>
        <taxon>Pseudomonadaceae</taxon>
        <taxon>Pseudomonas</taxon>
    </lineage>
</organism>
<name>A0A5E7C1K2_PSEFL</name>
<evidence type="ECO:0000256" key="3">
    <source>
        <dbReference type="ARBA" id="ARBA00029638"/>
    </source>
</evidence>
<dbReference type="Pfam" id="PF07963">
    <property type="entry name" value="N_methyl"/>
    <property type="match status" value="1"/>
</dbReference>
<dbReference type="RefSeq" id="WP_150803324.1">
    <property type="nucleotide sequence ID" value="NZ_CABVHY010000007.1"/>
</dbReference>
<comment type="similarity">
    <text evidence="1 4">Belongs to the N-Me-Phe pilin family.</text>
</comment>
<dbReference type="Proteomes" id="UP000379480">
    <property type="component" value="Unassembled WGS sequence"/>
</dbReference>
<keyword evidence="5" id="KW-0472">Membrane</keyword>
<dbReference type="Pfam" id="PF00114">
    <property type="entry name" value="Pilin"/>
    <property type="match status" value="1"/>
</dbReference>
<evidence type="ECO:0000313" key="7">
    <source>
        <dbReference type="Proteomes" id="UP000379480"/>
    </source>
</evidence>
<keyword evidence="5" id="KW-1133">Transmembrane helix</keyword>
<evidence type="ECO:0000256" key="1">
    <source>
        <dbReference type="ARBA" id="ARBA00005233"/>
    </source>
</evidence>
<keyword evidence="5" id="KW-0812">Transmembrane</keyword>
<dbReference type="InterPro" id="IPR001082">
    <property type="entry name" value="Pilin"/>
</dbReference>
<dbReference type="AlphaFoldDB" id="A0A5E7C1K2"/>
<accession>A0A5E7C1K2</accession>
<dbReference type="EMBL" id="CABVHY010000007">
    <property type="protein sequence ID" value="VVN90223.1"/>
    <property type="molecule type" value="Genomic_DNA"/>
</dbReference>
<dbReference type="SUPFAM" id="SSF54523">
    <property type="entry name" value="Pili subunits"/>
    <property type="match status" value="1"/>
</dbReference>
<evidence type="ECO:0000256" key="4">
    <source>
        <dbReference type="RuleBase" id="RU000389"/>
    </source>
</evidence>
<keyword evidence="4" id="KW-0281">Fimbrium</keyword>
<dbReference type="InterPro" id="IPR045584">
    <property type="entry name" value="Pilin-like"/>
</dbReference>
<evidence type="ECO:0000313" key="6">
    <source>
        <dbReference type="EMBL" id="VVN90223.1"/>
    </source>
</evidence>